<sequence>MLDYITDEFFLVVAAIHLLTNYVSCSRILASHCTIINSKALHRTSFLSFTSFLNWYNVSVFSGFG</sequence>
<dbReference type="EMBL" id="GBRH01215779">
    <property type="protein sequence ID" value="JAD82116.1"/>
    <property type="molecule type" value="Transcribed_RNA"/>
</dbReference>
<protein>
    <submittedName>
        <fullName evidence="1">Uncharacterized protein</fullName>
    </submittedName>
</protein>
<evidence type="ECO:0000313" key="1">
    <source>
        <dbReference type="EMBL" id="JAD82116.1"/>
    </source>
</evidence>
<organism evidence="1">
    <name type="scientific">Arundo donax</name>
    <name type="common">Giant reed</name>
    <name type="synonym">Donax arundinaceus</name>
    <dbReference type="NCBI Taxonomy" id="35708"/>
    <lineage>
        <taxon>Eukaryota</taxon>
        <taxon>Viridiplantae</taxon>
        <taxon>Streptophyta</taxon>
        <taxon>Embryophyta</taxon>
        <taxon>Tracheophyta</taxon>
        <taxon>Spermatophyta</taxon>
        <taxon>Magnoliopsida</taxon>
        <taxon>Liliopsida</taxon>
        <taxon>Poales</taxon>
        <taxon>Poaceae</taxon>
        <taxon>PACMAD clade</taxon>
        <taxon>Arundinoideae</taxon>
        <taxon>Arundineae</taxon>
        <taxon>Arundo</taxon>
    </lineage>
</organism>
<reference evidence="1" key="1">
    <citation type="submission" date="2014-09" db="EMBL/GenBank/DDBJ databases">
        <authorList>
            <person name="Magalhaes I.L.F."/>
            <person name="Oliveira U."/>
            <person name="Santos F.R."/>
            <person name="Vidigal T.H.D.A."/>
            <person name="Brescovit A.D."/>
            <person name="Santos A.J."/>
        </authorList>
    </citation>
    <scope>NUCLEOTIDE SEQUENCE</scope>
    <source>
        <tissue evidence="1">Shoot tissue taken approximately 20 cm above the soil surface</tissue>
    </source>
</reference>
<proteinExistence type="predicted"/>
<name>A0A0A9D2W8_ARUDO</name>
<dbReference type="AlphaFoldDB" id="A0A0A9D2W8"/>
<reference evidence="1" key="2">
    <citation type="journal article" date="2015" name="Data Brief">
        <title>Shoot transcriptome of the giant reed, Arundo donax.</title>
        <authorList>
            <person name="Barrero R.A."/>
            <person name="Guerrero F.D."/>
            <person name="Moolhuijzen P."/>
            <person name="Goolsby J.A."/>
            <person name="Tidwell J."/>
            <person name="Bellgard S.E."/>
            <person name="Bellgard M.I."/>
        </authorList>
    </citation>
    <scope>NUCLEOTIDE SEQUENCE</scope>
    <source>
        <tissue evidence="1">Shoot tissue taken approximately 20 cm above the soil surface</tissue>
    </source>
</reference>
<accession>A0A0A9D2W8</accession>